<gene>
    <name evidence="2" type="ORF">EPI10_009732</name>
</gene>
<protein>
    <submittedName>
        <fullName evidence="2">Cationic amino acid transporter 5</fullName>
    </submittedName>
</protein>
<comment type="caution">
    <text evidence="2">The sequence shown here is derived from an EMBL/GenBank/DDBJ whole genome shotgun (WGS) entry which is preliminary data.</text>
</comment>
<keyword evidence="1" id="KW-1133">Transmembrane helix</keyword>
<dbReference type="AlphaFoldDB" id="A0A5B6UA63"/>
<name>A0A5B6UA63_9ROSI</name>
<reference evidence="3" key="1">
    <citation type="journal article" date="2019" name="Plant Biotechnol. J.">
        <title>Genome sequencing of the Australian wild diploid species Gossypium australe highlights disease resistance and delayed gland morphogenesis.</title>
        <authorList>
            <person name="Cai Y."/>
            <person name="Cai X."/>
            <person name="Wang Q."/>
            <person name="Wang P."/>
            <person name="Zhang Y."/>
            <person name="Cai C."/>
            <person name="Xu Y."/>
            <person name="Wang K."/>
            <person name="Zhou Z."/>
            <person name="Wang C."/>
            <person name="Geng S."/>
            <person name="Li B."/>
            <person name="Dong Q."/>
            <person name="Hou Y."/>
            <person name="Wang H."/>
            <person name="Ai P."/>
            <person name="Liu Z."/>
            <person name="Yi F."/>
            <person name="Sun M."/>
            <person name="An G."/>
            <person name="Cheng J."/>
            <person name="Zhang Y."/>
            <person name="Shi Q."/>
            <person name="Xie Y."/>
            <person name="Shi X."/>
            <person name="Chang Y."/>
            <person name="Huang F."/>
            <person name="Chen Y."/>
            <person name="Hong S."/>
            <person name="Mi L."/>
            <person name="Sun Q."/>
            <person name="Zhang L."/>
            <person name="Zhou B."/>
            <person name="Peng R."/>
            <person name="Zhang X."/>
            <person name="Liu F."/>
        </authorList>
    </citation>
    <scope>NUCLEOTIDE SEQUENCE [LARGE SCALE GENOMIC DNA]</scope>
    <source>
        <strain evidence="3">cv. PA1801</strain>
    </source>
</reference>
<sequence length="108" mass="12108">MAVALLVRRYYITASSIGTSSDWRLRPHYWTGYIVTIPLWFLGTLGISIFCPAEDTNSLGASQGFHVLHSCQLQQIFVMGGNAGLLHFLSLHITYDVEYQQKMLSPEG</sequence>
<keyword evidence="3" id="KW-1185">Reference proteome</keyword>
<organism evidence="2 3">
    <name type="scientific">Gossypium australe</name>
    <dbReference type="NCBI Taxonomy" id="47621"/>
    <lineage>
        <taxon>Eukaryota</taxon>
        <taxon>Viridiplantae</taxon>
        <taxon>Streptophyta</taxon>
        <taxon>Embryophyta</taxon>
        <taxon>Tracheophyta</taxon>
        <taxon>Spermatophyta</taxon>
        <taxon>Magnoliopsida</taxon>
        <taxon>eudicotyledons</taxon>
        <taxon>Gunneridae</taxon>
        <taxon>Pentapetalae</taxon>
        <taxon>rosids</taxon>
        <taxon>malvids</taxon>
        <taxon>Malvales</taxon>
        <taxon>Malvaceae</taxon>
        <taxon>Malvoideae</taxon>
        <taxon>Gossypium</taxon>
    </lineage>
</organism>
<dbReference type="OrthoDB" id="10342165at2759"/>
<keyword evidence="1" id="KW-0812">Transmembrane</keyword>
<dbReference type="Proteomes" id="UP000325315">
    <property type="component" value="Unassembled WGS sequence"/>
</dbReference>
<evidence type="ECO:0000313" key="2">
    <source>
        <dbReference type="EMBL" id="KAA3453727.1"/>
    </source>
</evidence>
<feature type="transmembrane region" description="Helical" evidence="1">
    <location>
        <begin position="30"/>
        <end position="51"/>
    </location>
</feature>
<keyword evidence="1" id="KW-0472">Membrane</keyword>
<evidence type="ECO:0000256" key="1">
    <source>
        <dbReference type="SAM" id="Phobius"/>
    </source>
</evidence>
<dbReference type="EMBL" id="SMMG02000013">
    <property type="protein sequence ID" value="KAA3453727.1"/>
    <property type="molecule type" value="Genomic_DNA"/>
</dbReference>
<accession>A0A5B6UA63</accession>
<evidence type="ECO:0000313" key="3">
    <source>
        <dbReference type="Proteomes" id="UP000325315"/>
    </source>
</evidence>
<proteinExistence type="predicted"/>